<gene>
    <name evidence="2" type="primary">Dwil\GK11544</name>
    <name evidence="2" type="ORF">Dwil_GK11544</name>
</gene>
<feature type="compositionally biased region" description="Basic and acidic residues" evidence="1">
    <location>
        <begin position="1165"/>
        <end position="1181"/>
    </location>
</feature>
<feature type="compositionally biased region" description="Basic and acidic residues" evidence="1">
    <location>
        <begin position="1243"/>
        <end position="1255"/>
    </location>
</feature>
<feature type="compositionally biased region" description="Basic and acidic residues" evidence="1">
    <location>
        <begin position="492"/>
        <end position="501"/>
    </location>
</feature>
<organism evidence="2 3">
    <name type="scientific">Drosophila willistoni</name>
    <name type="common">Fruit fly</name>
    <dbReference type="NCBI Taxonomy" id="7260"/>
    <lineage>
        <taxon>Eukaryota</taxon>
        <taxon>Metazoa</taxon>
        <taxon>Ecdysozoa</taxon>
        <taxon>Arthropoda</taxon>
        <taxon>Hexapoda</taxon>
        <taxon>Insecta</taxon>
        <taxon>Pterygota</taxon>
        <taxon>Neoptera</taxon>
        <taxon>Endopterygota</taxon>
        <taxon>Diptera</taxon>
        <taxon>Brachycera</taxon>
        <taxon>Muscomorpha</taxon>
        <taxon>Ephydroidea</taxon>
        <taxon>Drosophilidae</taxon>
        <taxon>Drosophila</taxon>
        <taxon>Sophophora</taxon>
    </lineage>
</organism>
<protein>
    <recommendedName>
        <fullName evidence="4">Protein slender lobes</fullName>
    </recommendedName>
</protein>
<feature type="compositionally biased region" description="Acidic residues" evidence="1">
    <location>
        <begin position="803"/>
        <end position="813"/>
    </location>
</feature>
<feature type="compositionally biased region" description="Acidic residues" evidence="1">
    <location>
        <begin position="714"/>
        <end position="743"/>
    </location>
</feature>
<proteinExistence type="predicted"/>
<keyword evidence="3" id="KW-1185">Reference proteome</keyword>
<feature type="compositionally biased region" description="Acidic residues" evidence="1">
    <location>
        <begin position="622"/>
        <end position="643"/>
    </location>
</feature>
<feature type="compositionally biased region" description="Basic and acidic residues" evidence="1">
    <location>
        <begin position="550"/>
        <end position="565"/>
    </location>
</feature>
<accession>B4N8X4</accession>
<feature type="compositionally biased region" description="Basic and acidic residues" evidence="1">
    <location>
        <begin position="1"/>
        <end position="12"/>
    </location>
</feature>
<evidence type="ECO:0000313" key="2">
    <source>
        <dbReference type="EMBL" id="EDW80479.1"/>
    </source>
</evidence>
<feature type="compositionally biased region" description="Acidic residues" evidence="1">
    <location>
        <begin position="850"/>
        <end position="862"/>
    </location>
</feature>
<feature type="compositionally biased region" description="Basic residues" evidence="1">
    <location>
        <begin position="1279"/>
        <end position="1288"/>
    </location>
</feature>
<dbReference type="EMBL" id="CH964232">
    <property type="protein sequence ID" value="EDW80479.1"/>
    <property type="molecule type" value="Genomic_DNA"/>
</dbReference>
<feature type="compositionally biased region" description="Low complexity" evidence="1">
    <location>
        <begin position="780"/>
        <end position="793"/>
    </location>
</feature>
<feature type="region of interest" description="Disordered" evidence="1">
    <location>
        <begin position="1120"/>
        <end position="1184"/>
    </location>
</feature>
<feature type="region of interest" description="Disordered" evidence="1">
    <location>
        <begin position="354"/>
        <end position="428"/>
    </location>
</feature>
<dbReference type="eggNOG" id="ENOG502QQ65">
    <property type="taxonomic scope" value="Eukaryota"/>
</dbReference>
<sequence>MEENMENKDGLRVTRARARRLSVLDTDSRPVTPQLELEPDRGTASPRPLRRTRLNSATIDLRTPTRTTRRSVARGETPEPTTPSASATKRPARTPAKSVRKQLPLHEEEEDSNNIKEEIISRTPTPTGEKRVTRSMSKTPPVPPSDKREATVSPAVVKQQQLLSKTTTEPVSQNTPNQGTSKLIVKVSKVSRTLLTSPLTISQKSVESEEKKESTEAVKVAEVSRTLLTSPLTISQKSVESEEKKESTEAVKVAEVLPSPLTTSPKLVENERKNESAEVVPMDVDEINPLEASSQETNEHVEKANLEKSIVEATSSNILLDVSITDNGIAPDEQKSELVEEIVLQESKLSYENVPNEHEKDKNVSIGKLPDSVFDDKPVEQIEPVKETADTEQDTVSVEVDSTEKETVVADSDCSFKSVDEEPPKSEIELYIEEEDDDIEEIIDADISMELAPAAEQQNEEKMEPTNEANENEDPTNNEEPDSSNVRLPDLLVDKRTEPKKTVVFSTDFDEDEDEKKTKKRALRTGLSKEFPRTPSREKPPLSTVMIKSFMEKERDTPIKPEILKARHSSTPIQKGEEISLSKSTPQPPAQIDAIKPLVEPIQVVAAPSPSSKVVPRRLVSDDDDDDEDDDEEQQHDGDDSDAEAANMSLFVDNEVEVADDNYQSGDSMDSSERREIQEHEVPCDGESVGSQDTIESDRDEDESDESFIVSDNDVGEEDEAADVEDIEPLCWEIDELEEDEEVDSRTSKDKKQRRRIMVVNSSSEEDEDAQEPEPEKLASSSQSCSSNASKLSEAAKLLNASMEDDEHDDPELESSRKIHLNEISKSECFNKTSSRLEISTIEVNTTVEEVSDAESEPEAEEAVAVAMTETVTEEPKPSTSAPKGDYEEEALLAELASSDLSHLQKMFNPLQKSRRQSLYMPSPEQLANKEPKLKRRSERFLHDFNPSQSFMEVLAEKQRQQPKRQRLSKSFCGTAEDEVLKEELQPVELKSEQTETEIESLPKKEKETIAATTSVKAPAEKKSVDHYMKYCDELLQAASQAKLEQKKLAVAARANGVKKPKKKPQRQDSPTTSQTVETNPIAVAKKKVKRLAPGEKQAIQKAVNRAIELLAPDLVQKEPQSLARKLSPQPTFANVKAKAEKANNKQSAKQTQKNKKHVASPIKSSDEENHSYQKPIERFKNNAGYVNVYRDDSPPRAGLELIKTRSGIMRVEPCTPTSKYFQEMPPTPKNRKRCFQEVALTPKDRPAKKPKAPEAPRSSGGVAGGRKPNSSTDSAIRFKNRVLSRKV</sequence>
<dbReference type="KEGG" id="dwi:6647334"/>
<evidence type="ECO:0000256" key="1">
    <source>
        <dbReference type="SAM" id="MobiDB-lite"/>
    </source>
</evidence>
<dbReference type="FunCoup" id="B4N8X4">
    <property type="interactions" value="350"/>
</dbReference>
<feature type="region of interest" description="Disordered" evidence="1">
    <location>
        <begin position="984"/>
        <end position="1020"/>
    </location>
</feature>
<feature type="compositionally biased region" description="Polar residues" evidence="1">
    <location>
        <begin position="1068"/>
        <end position="1079"/>
    </location>
</feature>
<feature type="region of interest" description="Disordered" evidence="1">
    <location>
        <begin position="447"/>
        <end position="818"/>
    </location>
</feature>
<feature type="compositionally biased region" description="Basic and acidic residues" evidence="1">
    <location>
        <begin position="984"/>
        <end position="994"/>
    </location>
</feature>
<feature type="compositionally biased region" description="Basic and acidic residues" evidence="1">
    <location>
        <begin position="530"/>
        <end position="540"/>
    </location>
</feature>
<dbReference type="InParanoid" id="B4N8X4"/>
<dbReference type="HOGENOM" id="CLU_004448_0_0_1"/>
<feature type="compositionally biased region" description="Basic and acidic residues" evidence="1">
    <location>
        <begin position="374"/>
        <end position="389"/>
    </location>
</feature>
<name>B4N8X4_DROWI</name>
<dbReference type="OrthoDB" id="8070558at2759"/>
<feature type="compositionally biased region" description="Low complexity" evidence="1">
    <location>
        <begin position="604"/>
        <end position="618"/>
    </location>
</feature>
<feature type="compositionally biased region" description="Acidic residues" evidence="1">
    <location>
        <begin position="470"/>
        <end position="482"/>
    </location>
</feature>
<feature type="region of interest" description="Disordered" evidence="1">
    <location>
        <begin position="1"/>
        <end position="177"/>
    </location>
</feature>
<dbReference type="OMA" id="IVQVEPC"/>
<feature type="compositionally biased region" description="Low complexity" evidence="1">
    <location>
        <begin position="78"/>
        <end position="88"/>
    </location>
</feature>
<feature type="compositionally biased region" description="Basic and acidic residues" evidence="1">
    <location>
        <begin position="671"/>
        <end position="683"/>
    </location>
</feature>
<feature type="compositionally biased region" description="Basic and acidic residues" evidence="1">
    <location>
        <begin position="418"/>
        <end position="428"/>
    </location>
</feature>
<evidence type="ECO:0000313" key="3">
    <source>
        <dbReference type="Proteomes" id="UP000007798"/>
    </source>
</evidence>
<dbReference type="PhylomeDB" id="B4N8X4"/>
<dbReference type="Proteomes" id="UP000007798">
    <property type="component" value="Unassembled WGS sequence"/>
</dbReference>
<feature type="region of interest" description="Disordered" evidence="1">
    <location>
        <begin position="1240"/>
        <end position="1288"/>
    </location>
</feature>
<feature type="region of interest" description="Disordered" evidence="1">
    <location>
        <begin position="1053"/>
        <end position="1096"/>
    </location>
</feature>
<evidence type="ECO:0008006" key="4">
    <source>
        <dbReference type="Google" id="ProtNLM"/>
    </source>
</evidence>
<feature type="region of interest" description="Disordered" evidence="1">
    <location>
        <begin position="913"/>
        <end position="935"/>
    </location>
</feature>
<feature type="region of interest" description="Disordered" evidence="1">
    <location>
        <begin position="848"/>
        <end position="887"/>
    </location>
</feature>
<reference evidence="2 3" key="1">
    <citation type="journal article" date="2007" name="Nature">
        <title>Evolution of genes and genomes on the Drosophila phylogeny.</title>
        <authorList>
            <consortium name="Drosophila 12 Genomes Consortium"/>
            <person name="Clark A.G."/>
            <person name="Eisen M.B."/>
            <person name="Smith D.R."/>
            <person name="Bergman C.M."/>
            <person name="Oliver B."/>
            <person name="Markow T.A."/>
            <person name="Kaufman T.C."/>
            <person name="Kellis M."/>
            <person name="Gelbart W."/>
            <person name="Iyer V.N."/>
            <person name="Pollard D.A."/>
            <person name="Sackton T.B."/>
            <person name="Larracuente A.M."/>
            <person name="Singh N.D."/>
            <person name="Abad J.P."/>
            <person name="Abt D.N."/>
            <person name="Adryan B."/>
            <person name="Aguade M."/>
            <person name="Akashi H."/>
            <person name="Anderson W.W."/>
            <person name="Aquadro C.F."/>
            <person name="Ardell D.H."/>
            <person name="Arguello R."/>
            <person name="Artieri C.G."/>
            <person name="Barbash D.A."/>
            <person name="Barker D."/>
            <person name="Barsanti P."/>
            <person name="Batterham P."/>
            <person name="Batzoglou S."/>
            <person name="Begun D."/>
            <person name="Bhutkar A."/>
            <person name="Blanco E."/>
            <person name="Bosak S.A."/>
            <person name="Bradley R.K."/>
            <person name="Brand A.D."/>
            <person name="Brent M.R."/>
            <person name="Brooks A.N."/>
            <person name="Brown R.H."/>
            <person name="Butlin R.K."/>
            <person name="Caggese C."/>
            <person name="Calvi B.R."/>
            <person name="Bernardo de Carvalho A."/>
            <person name="Caspi A."/>
            <person name="Castrezana S."/>
            <person name="Celniker S.E."/>
            <person name="Chang J.L."/>
            <person name="Chapple C."/>
            <person name="Chatterji S."/>
            <person name="Chinwalla A."/>
            <person name="Civetta A."/>
            <person name="Clifton S.W."/>
            <person name="Comeron J.M."/>
            <person name="Costello J.C."/>
            <person name="Coyne J.A."/>
            <person name="Daub J."/>
            <person name="David R.G."/>
            <person name="Delcher A.L."/>
            <person name="Delehaunty K."/>
            <person name="Do C.B."/>
            <person name="Ebling H."/>
            <person name="Edwards K."/>
            <person name="Eickbush T."/>
            <person name="Evans J.D."/>
            <person name="Filipski A."/>
            <person name="Findeiss S."/>
            <person name="Freyhult E."/>
            <person name="Fulton L."/>
            <person name="Fulton R."/>
            <person name="Garcia A.C."/>
            <person name="Gardiner A."/>
            <person name="Garfield D.A."/>
            <person name="Garvin B.E."/>
            <person name="Gibson G."/>
            <person name="Gilbert D."/>
            <person name="Gnerre S."/>
            <person name="Godfrey J."/>
            <person name="Good R."/>
            <person name="Gotea V."/>
            <person name="Gravely B."/>
            <person name="Greenberg A.J."/>
            <person name="Griffiths-Jones S."/>
            <person name="Gross S."/>
            <person name="Guigo R."/>
            <person name="Gustafson E.A."/>
            <person name="Haerty W."/>
            <person name="Hahn M.W."/>
            <person name="Halligan D.L."/>
            <person name="Halpern A.L."/>
            <person name="Halter G.M."/>
            <person name="Han M.V."/>
            <person name="Heger A."/>
            <person name="Hillier L."/>
            <person name="Hinrichs A.S."/>
            <person name="Holmes I."/>
            <person name="Hoskins R.A."/>
            <person name="Hubisz M.J."/>
            <person name="Hultmark D."/>
            <person name="Huntley M.A."/>
            <person name="Jaffe D.B."/>
            <person name="Jagadeeshan S."/>
            <person name="Jeck W.R."/>
            <person name="Johnson J."/>
            <person name="Jones C.D."/>
            <person name="Jordan W.C."/>
            <person name="Karpen G.H."/>
            <person name="Kataoka E."/>
            <person name="Keightley P.D."/>
            <person name="Kheradpour P."/>
            <person name="Kirkness E.F."/>
            <person name="Koerich L.B."/>
            <person name="Kristiansen K."/>
            <person name="Kudrna D."/>
            <person name="Kulathinal R.J."/>
            <person name="Kumar S."/>
            <person name="Kwok R."/>
            <person name="Lander E."/>
            <person name="Langley C.H."/>
            <person name="Lapoint R."/>
            <person name="Lazzaro B.P."/>
            <person name="Lee S.J."/>
            <person name="Levesque L."/>
            <person name="Li R."/>
            <person name="Lin C.F."/>
            <person name="Lin M.F."/>
            <person name="Lindblad-Toh K."/>
            <person name="Llopart A."/>
            <person name="Long M."/>
            <person name="Low L."/>
            <person name="Lozovsky E."/>
            <person name="Lu J."/>
            <person name="Luo M."/>
            <person name="Machado C.A."/>
            <person name="Makalowski W."/>
            <person name="Marzo M."/>
            <person name="Matsuda M."/>
            <person name="Matzkin L."/>
            <person name="McAllister B."/>
            <person name="McBride C.S."/>
            <person name="McKernan B."/>
            <person name="McKernan K."/>
            <person name="Mendez-Lago M."/>
            <person name="Minx P."/>
            <person name="Mollenhauer M.U."/>
            <person name="Montooth K."/>
            <person name="Mount S.M."/>
            <person name="Mu X."/>
            <person name="Myers E."/>
            <person name="Negre B."/>
            <person name="Newfeld S."/>
            <person name="Nielsen R."/>
            <person name="Noor M.A."/>
            <person name="O'Grady P."/>
            <person name="Pachter L."/>
            <person name="Papaceit M."/>
            <person name="Parisi M.J."/>
            <person name="Parisi M."/>
            <person name="Parts L."/>
            <person name="Pedersen J.S."/>
            <person name="Pesole G."/>
            <person name="Phillippy A.M."/>
            <person name="Ponting C.P."/>
            <person name="Pop M."/>
            <person name="Porcelli D."/>
            <person name="Powell J.R."/>
            <person name="Prohaska S."/>
            <person name="Pruitt K."/>
            <person name="Puig M."/>
            <person name="Quesneville H."/>
            <person name="Ram K.R."/>
            <person name="Rand D."/>
            <person name="Rasmussen M.D."/>
            <person name="Reed L.K."/>
            <person name="Reenan R."/>
            <person name="Reily A."/>
            <person name="Remington K.A."/>
            <person name="Rieger T.T."/>
            <person name="Ritchie M.G."/>
            <person name="Robin C."/>
            <person name="Rogers Y.H."/>
            <person name="Rohde C."/>
            <person name="Rozas J."/>
            <person name="Rubenfield M.J."/>
            <person name="Ruiz A."/>
            <person name="Russo S."/>
            <person name="Salzberg S.L."/>
            <person name="Sanchez-Gracia A."/>
            <person name="Saranga D.J."/>
            <person name="Sato H."/>
            <person name="Schaeffer S.W."/>
            <person name="Schatz M.C."/>
            <person name="Schlenke T."/>
            <person name="Schwartz R."/>
            <person name="Segarra C."/>
            <person name="Singh R.S."/>
            <person name="Sirot L."/>
            <person name="Sirota M."/>
            <person name="Sisneros N.B."/>
            <person name="Smith C.D."/>
            <person name="Smith T.F."/>
            <person name="Spieth J."/>
            <person name="Stage D.E."/>
            <person name="Stark A."/>
            <person name="Stephan W."/>
            <person name="Strausberg R.L."/>
            <person name="Strempel S."/>
            <person name="Sturgill D."/>
            <person name="Sutton G."/>
            <person name="Sutton G.G."/>
            <person name="Tao W."/>
            <person name="Teichmann S."/>
            <person name="Tobari Y.N."/>
            <person name="Tomimura Y."/>
            <person name="Tsolas J.M."/>
            <person name="Valente V.L."/>
            <person name="Venter E."/>
            <person name="Venter J.C."/>
            <person name="Vicario S."/>
            <person name="Vieira F.G."/>
            <person name="Vilella A.J."/>
            <person name="Villasante A."/>
            <person name="Walenz B."/>
            <person name="Wang J."/>
            <person name="Wasserman M."/>
            <person name="Watts T."/>
            <person name="Wilson D."/>
            <person name="Wilson R.K."/>
            <person name="Wing R.A."/>
            <person name="Wolfner M.F."/>
            <person name="Wong A."/>
            <person name="Wong G.K."/>
            <person name="Wu C.I."/>
            <person name="Wu G."/>
            <person name="Yamamoto D."/>
            <person name="Yang H.P."/>
            <person name="Yang S.P."/>
            <person name="Yorke J.A."/>
            <person name="Yoshida K."/>
            <person name="Zdobnov E."/>
            <person name="Zhang P."/>
            <person name="Zhang Y."/>
            <person name="Zimin A.V."/>
            <person name="Baldwin J."/>
            <person name="Abdouelleil A."/>
            <person name="Abdulkadir J."/>
            <person name="Abebe A."/>
            <person name="Abera B."/>
            <person name="Abreu J."/>
            <person name="Acer S.C."/>
            <person name="Aftuck L."/>
            <person name="Alexander A."/>
            <person name="An P."/>
            <person name="Anderson E."/>
            <person name="Anderson S."/>
            <person name="Arachi H."/>
            <person name="Azer M."/>
            <person name="Bachantsang P."/>
            <person name="Barry A."/>
            <person name="Bayul T."/>
            <person name="Berlin A."/>
            <person name="Bessette D."/>
            <person name="Bloom T."/>
            <person name="Blye J."/>
            <person name="Boguslavskiy L."/>
            <person name="Bonnet C."/>
            <person name="Boukhgalter B."/>
            <person name="Bourzgui I."/>
            <person name="Brown A."/>
            <person name="Cahill P."/>
            <person name="Channer S."/>
            <person name="Cheshatsang Y."/>
            <person name="Chuda L."/>
            <person name="Citroen M."/>
            <person name="Collymore A."/>
            <person name="Cooke P."/>
            <person name="Costello M."/>
            <person name="D'Aco K."/>
            <person name="Daza R."/>
            <person name="De Haan G."/>
            <person name="DeGray S."/>
            <person name="DeMaso C."/>
            <person name="Dhargay N."/>
            <person name="Dooley K."/>
            <person name="Dooley E."/>
            <person name="Doricent M."/>
            <person name="Dorje P."/>
            <person name="Dorjee K."/>
            <person name="Dupes A."/>
            <person name="Elong R."/>
            <person name="Falk J."/>
            <person name="Farina A."/>
            <person name="Faro S."/>
            <person name="Ferguson D."/>
            <person name="Fisher S."/>
            <person name="Foley C.D."/>
            <person name="Franke A."/>
            <person name="Friedrich D."/>
            <person name="Gadbois L."/>
            <person name="Gearin G."/>
            <person name="Gearin C.R."/>
            <person name="Giannoukos G."/>
            <person name="Goode T."/>
            <person name="Graham J."/>
            <person name="Grandbois E."/>
            <person name="Grewal S."/>
            <person name="Gyaltsen K."/>
            <person name="Hafez N."/>
            <person name="Hagos B."/>
            <person name="Hall J."/>
            <person name="Henson C."/>
            <person name="Hollinger A."/>
            <person name="Honan T."/>
            <person name="Huard M.D."/>
            <person name="Hughes L."/>
            <person name="Hurhula B."/>
            <person name="Husby M.E."/>
            <person name="Kamat A."/>
            <person name="Kanga B."/>
            <person name="Kashin S."/>
            <person name="Khazanovich D."/>
            <person name="Kisner P."/>
            <person name="Lance K."/>
            <person name="Lara M."/>
            <person name="Lee W."/>
            <person name="Lennon N."/>
            <person name="Letendre F."/>
            <person name="LeVine R."/>
            <person name="Lipovsky A."/>
            <person name="Liu X."/>
            <person name="Liu J."/>
            <person name="Liu S."/>
            <person name="Lokyitsang T."/>
            <person name="Lokyitsang Y."/>
            <person name="Lubonja R."/>
            <person name="Lui A."/>
            <person name="MacDonald P."/>
            <person name="Magnisalis V."/>
            <person name="Maru K."/>
            <person name="Matthews C."/>
            <person name="McCusker W."/>
            <person name="McDonough S."/>
            <person name="Mehta T."/>
            <person name="Meldrim J."/>
            <person name="Meneus L."/>
            <person name="Mihai O."/>
            <person name="Mihalev A."/>
            <person name="Mihova T."/>
            <person name="Mittelman R."/>
            <person name="Mlenga V."/>
            <person name="Montmayeur A."/>
            <person name="Mulrain L."/>
            <person name="Navidi A."/>
            <person name="Naylor J."/>
            <person name="Negash T."/>
            <person name="Nguyen T."/>
            <person name="Nguyen N."/>
            <person name="Nicol R."/>
            <person name="Norbu C."/>
            <person name="Norbu N."/>
            <person name="Novod N."/>
            <person name="O'Neill B."/>
            <person name="Osman S."/>
            <person name="Markiewicz E."/>
            <person name="Oyono O.L."/>
            <person name="Patti C."/>
            <person name="Phunkhang P."/>
            <person name="Pierre F."/>
            <person name="Priest M."/>
            <person name="Raghuraman S."/>
            <person name="Rege F."/>
            <person name="Reyes R."/>
            <person name="Rise C."/>
            <person name="Rogov P."/>
            <person name="Ross K."/>
            <person name="Ryan E."/>
            <person name="Settipalli S."/>
            <person name="Shea T."/>
            <person name="Sherpa N."/>
            <person name="Shi L."/>
            <person name="Shih D."/>
            <person name="Sparrow T."/>
            <person name="Spaulding J."/>
            <person name="Stalker J."/>
            <person name="Stange-Thomann N."/>
            <person name="Stavropoulos S."/>
            <person name="Stone C."/>
            <person name="Strader C."/>
            <person name="Tesfaye S."/>
            <person name="Thomson T."/>
            <person name="Thoulutsang Y."/>
            <person name="Thoulutsang D."/>
            <person name="Topham K."/>
            <person name="Topping I."/>
            <person name="Tsamla T."/>
            <person name="Vassiliev H."/>
            <person name="Vo A."/>
            <person name="Wangchuk T."/>
            <person name="Wangdi T."/>
            <person name="Weiand M."/>
            <person name="Wilkinson J."/>
            <person name="Wilson A."/>
            <person name="Yadav S."/>
            <person name="Young G."/>
            <person name="Yu Q."/>
            <person name="Zembek L."/>
            <person name="Zhong D."/>
            <person name="Zimmer A."/>
            <person name="Zwirko Z."/>
            <person name="Jaffe D.B."/>
            <person name="Alvarez P."/>
            <person name="Brockman W."/>
            <person name="Butler J."/>
            <person name="Chin C."/>
            <person name="Gnerre S."/>
            <person name="Grabherr M."/>
            <person name="Kleber M."/>
            <person name="Mauceli E."/>
            <person name="MacCallum I."/>
        </authorList>
    </citation>
    <scope>NUCLEOTIDE SEQUENCE [LARGE SCALE GENOMIC DNA]</scope>
    <source>
        <strain evidence="3">Tucson 14030-0811.24</strain>
    </source>
</reference>
<feature type="compositionally biased region" description="Acidic residues" evidence="1">
    <location>
        <begin position="764"/>
        <end position="773"/>
    </location>
</feature>
<feature type="compositionally biased region" description="Polar residues" evidence="1">
    <location>
        <begin position="158"/>
        <end position="177"/>
    </location>
</feature>